<keyword evidence="8" id="KW-0326">Glycosidase</keyword>
<dbReference type="InterPro" id="IPR006710">
    <property type="entry name" value="Glyco_hydro_43"/>
</dbReference>
<dbReference type="CDD" id="cd08986">
    <property type="entry name" value="GH43-like"/>
    <property type="match status" value="1"/>
</dbReference>
<evidence type="ECO:0000256" key="1">
    <source>
        <dbReference type="ARBA" id="ARBA00001913"/>
    </source>
</evidence>
<keyword evidence="5 10" id="KW-0732">Signal</keyword>
<keyword evidence="13" id="KW-1185">Reference proteome</keyword>
<dbReference type="InterPro" id="IPR035874">
    <property type="entry name" value="IDS"/>
</dbReference>
<dbReference type="SUPFAM" id="SSF75005">
    <property type="entry name" value="Arabinanase/levansucrase/invertase"/>
    <property type="match status" value="1"/>
</dbReference>
<accession>M5UM24</accession>
<evidence type="ECO:0000256" key="5">
    <source>
        <dbReference type="ARBA" id="ARBA00022729"/>
    </source>
</evidence>
<evidence type="ECO:0000256" key="8">
    <source>
        <dbReference type="ARBA" id="ARBA00023295"/>
    </source>
</evidence>
<keyword evidence="4" id="KW-0479">Metal-binding</keyword>
<feature type="chain" id="PRO_5004073176" evidence="10">
    <location>
        <begin position="34"/>
        <end position="898"/>
    </location>
</feature>
<dbReference type="InterPro" id="IPR000917">
    <property type="entry name" value="Sulfatase_N"/>
</dbReference>
<dbReference type="Proteomes" id="UP000011885">
    <property type="component" value="Unassembled WGS sequence"/>
</dbReference>
<evidence type="ECO:0000256" key="10">
    <source>
        <dbReference type="SAM" id="SignalP"/>
    </source>
</evidence>
<dbReference type="GO" id="GO:0004423">
    <property type="term" value="F:iduronate-2-sulfatase activity"/>
    <property type="evidence" value="ECO:0007669"/>
    <property type="project" value="InterPro"/>
</dbReference>
<evidence type="ECO:0000313" key="12">
    <source>
        <dbReference type="EMBL" id="EMI57063.1"/>
    </source>
</evidence>
<proteinExistence type="inferred from homology"/>
<dbReference type="GO" id="GO:0005975">
    <property type="term" value="P:carbohydrate metabolic process"/>
    <property type="evidence" value="ECO:0007669"/>
    <property type="project" value="InterPro"/>
</dbReference>
<evidence type="ECO:0000256" key="7">
    <source>
        <dbReference type="ARBA" id="ARBA00022837"/>
    </source>
</evidence>
<dbReference type="PANTHER" id="PTHR45953:SF1">
    <property type="entry name" value="IDURONATE 2-SULFATASE"/>
    <property type="match status" value="1"/>
</dbReference>
<keyword evidence="6" id="KW-0378">Hydrolase</keyword>
<feature type="region of interest" description="Disordered" evidence="9">
    <location>
        <begin position="868"/>
        <end position="898"/>
    </location>
</feature>
<evidence type="ECO:0000256" key="2">
    <source>
        <dbReference type="ARBA" id="ARBA00008779"/>
    </source>
</evidence>
<evidence type="ECO:0000259" key="11">
    <source>
        <dbReference type="Pfam" id="PF00884"/>
    </source>
</evidence>
<evidence type="ECO:0000256" key="3">
    <source>
        <dbReference type="ARBA" id="ARBA00009865"/>
    </source>
</evidence>
<keyword evidence="7" id="KW-0106">Calcium</keyword>
<dbReference type="InterPro" id="IPR017850">
    <property type="entry name" value="Alkaline_phosphatase_core_sf"/>
</dbReference>
<comment type="similarity">
    <text evidence="3">Belongs to the glycosyl hydrolase 43 family.</text>
</comment>
<evidence type="ECO:0000256" key="9">
    <source>
        <dbReference type="SAM" id="MobiDB-lite"/>
    </source>
</evidence>
<sequence>MTFATKLPMIRAFNATRFAAMLTLLLCLTHDTAADEPTHTKRPNFLFIAIDDLNDFSGYMADEPGNFLQTIYPDARVRAKVCQRLTPNLDRFAKQSAPFLRAYCPSALCGPSRTSLMTGVPPCRSGYYTHTRHFRTYETLKDAVTLPQRLKQNGYYTTGLGKLFHKSVGDANGPIKNDWADARYSWSSWINHASGCNGGRPSKYSPINGGNMVFGPSRLTTQESGDWMTADFAARLLETGTAEIRNDKKRGKVGPDSVTLPNDQPFFLGCGLFRPHLPFFAPQKFFDLFPTDEMTGLNRSSLDAIVADLDDLPSGAQRFSDFGSGKMKVVMEHARSVGGVKAEVPAWREMVQSYLACVAFADACLGRLLEGYERSPYHDNTVVFLWSDHGYHLGTKYHVAKQALWEEANRVQFIVHDPRSPGSRDGKPRRQLVSLNDLYPTICVMADTGVPPTLEAGKDIASLIENADAPPVHPHLLMTYMEGNHSLRTSTHKLNRYNDNSIELYNMVNDPFQVTNLAGKEQTRALQQELQNRLNEAIATRPKQSPQEQRSSHPADDTLSQNNRTETENNDRQAIHLLGSEWMRDPYVVLHPDGHYYMTSTRLGHTTGGVQGIEVWKSSDLSNWKRLGVPWTFDESSWINTLAPVIDSQKDFWLWAPELHFTGNRWVAIHTTNRRVSNLLVSKAKGQALESGFREPMEVSFGHRHDPFLFADDDGSNWLVWACAKVVKLEADFSGFDGDEFTIGPSDRKLGHEGCSIRKIGKKYVLFGTAWSKDELRQGTYNLYYCTADRVTGPYGPRRFAGRFCGHGTPFQDKTGQWWTTAFRNGKLEKDIQRGQSLCDNGKAWTYNAQGMTLVPLEVSQTNNGDISVRAIPDPYASPGPEEVQSFSPAPRNDTASM</sequence>
<dbReference type="GO" id="GO:0004553">
    <property type="term" value="F:hydrolase activity, hydrolyzing O-glycosyl compounds"/>
    <property type="evidence" value="ECO:0007669"/>
    <property type="project" value="InterPro"/>
</dbReference>
<comment type="caution">
    <text evidence="12">The sequence shown here is derived from an EMBL/GenBank/DDBJ whole genome shotgun (WGS) entry which is preliminary data.</text>
</comment>
<dbReference type="PATRIC" id="fig|1263870.3.peg.1579"/>
<evidence type="ECO:0000313" key="13">
    <source>
        <dbReference type="Proteomes" id="UP000011885"/>
    </source>
</evidence>
<dbReference type="Pfam" id="PF04616">
    <property type="entry name" value="Glyco_hydro_43"/>
    <property type="match status" value="1"/>
</dbReference>
<dbReference type="Gene3D" id="2.115.10.20">
    <property type="entry name" value="Glycosyl hydrolase domain, family 43"/>
    <property type="match status" value="1"/>
</dbReference>
<dbReference type="PROSITE" id="PS00523">
    <property type="entry name" value="SULFATASE_1"/>
    <property type="match status" value="1"/>
</dbReference>
<reference evidence="12 13" key="1">
    <citation type="journal article" date="2013" name="Mar. Genomics">
        <title>Expression of sulfatases in Rhodopirellula baltica and the diversity of sulfatases in the genus Rhodopirellula.</title>
        <authorList>
            <person name="Wegner C.E."/>
            <person name="Richter-Heitmann T."/>
            <person name="Klindworth A."/>
            <person name="Klockow C."/>
            <person name="Richter M."/>
            <person name="Achstetter T."/>
            <person name="Glockner F.O."/>
            <person name="Harder J."/>
        </authorList>
    </citation>
    <scope>NUCLEOTIDE SEQUENCE [LARGE SCALE GENOMIC DNA]</scope>
    <source>
        <strain evidence="12 13">SM41</strain>
    </source>
</reference>
<feature type="domain" description="Sulfatase N-terminal" evidence="11">
    <location>
        <begin position="43"/>
        <end position="443"/>
    </location>
</feature>
<dbReference type="CDD" id="cd16030">
    <property type="entry name" value="iduronate-2-sulfatase"/>
    <property type="match status" value="1"/>
</dbReference>
<organism evidence="12 13">
    <name type="scientific">Rhodopirellula sallentina SM41</name>
    <dbReference type="NCBI Taxonomy" id="1263870"/>
    <lineage>
        <taxon>Bacteria</taxon>
        <taxon>Pseudomonadati</taxon>
        <taxon>Planctomycetota</taxon>
        <taxon>Planctomycetia</taxon>
        <taxon>Pirellulales</taxon>
        <taxon>Pirellulaceae</taxon>
        <taxon>Rhodopirellula</taxon>
    </lineage>
</organism>
<dbReference type="Gene3D" id="3.40.720.10">
    <property type="entry name" value="Alkaline Phosphatase, subunit A"/>
    <property type="match status" value="1"/>
</dbReference>
<evidence type="ECO:0000256" key="6">
    <source>
        <dbReference type="ARBA" id="ARBA00022801"/>
    </source>
</evidence>
<dbReference type="EMBL" id="ANOH01000113">
    <property type="protein sequence ID" value="EMI57063.1"/>
    <property type="molecule type" value="Genomic_DNA"/>
</dbReference>
<feature type="region of interest" description="Disordered" evidence="9">
    <location>
        <begin position="539"/>
        <end position="570"/>
    </location>
</feature>
<dbReference type="AlphaFoldDB" id="M5UM24"/>
<dbReference type="InterPro" id="IPR023296">
    <property type="entry name" value="Glyco_hydro_beta-prop_sf"/>
</dbReference>
<comment type="cofactor">
    <cofactor evidence="1">
        <name>Ca(2+)</name>
        <dbReference type="ChEBI" id="CHEBI:29108"/>
    </cofactor>
</comment>
<dbReference type="SUPFAM" id="SSF53649">
    <property type="entry name" value="Alkaline phosphatase-like"/>
    <property type="match status" value="1"/>
</dbReference>
<comment type="similarity">
    <text evidence="2">Belongs to the sulfatase family.</text>
</comment>
<dbReference type="GO" id="GO:0046872">
    <property type="term" value="F:metal ion binding"/>
    <property type="evidence" value="ECO:0007669"/>
    <property type="project" value="UniProtKB-KW"/>
</dbReference>
<dbReference type="InterPro" id="IPR024607">
    <property type="entry name" value="Sulfatase_CS"/>
</dbReference>
<protein>
    <submittedName>
        <fullName evidence="12">Iduronate-2-sulfatase</fullName>
    </submittedName>
</protein>
<gene>
    <name evidence="12" type="ORF">RSSM_01473</name>
</gene>
<name>M5UM24_9BACT</name>
<evidence type="ECO:0000256" key="4">
    <source>
        <dbReference type="ARBA" id="ARBA00022723"/>
    </source>
</evidence>
<dbReference type="PANTHER" id="PTHR45953">
    <property type="entry name" value="IDURONATE 2-SULFATASE"/>
    <property type="match status" value="1"/>
</dbReference>
<dbReference type="GO" id="GO:0005737">
    <property type="term" value="C:cytoplasm"/>
    <property type="evidence" value="ECO:0007669"/>
    <property type="project" value="TreeGrafter"/>
</dbReference>
<feature type="signal peptide" evidence="10">
    <location>
        <begin position="1"/>
        <end position="33"/>
    </location>
</feature>
<dbReference type="Pfam" id="PF00884">
    <property type="entry name" value="Sulfatase"/>
    <property type="match status" value="1"/>
</dbReference>